<evidence type="ECO:0000256" key="1">
    <source>
        <dbReference type="ARBA" id="ARBA00009995"/>
    </source>
</evidence>
<evidence type="ECO:0000256" key="5">
    <source>
        <dbReference type="ARBA" id="ARBA00022729"/>
    </source>
</evidence>
<accession>A0ABR1DL92</accession>
<dbReference type="Proteomes" id="UP001303046">
    <property type="component" value="Unassembled WGS sequence"/>
</dbReference>
<keyword evidence="7" id="KW-1133">Transmembrane helix</keyword>
<dbReference type="EC" id="2.4.1.17" evidence="2"/>
<keyword evidence="3" id="KW-0328">Glycosyltransferase</keyword>
<comment type="similarity">
    <text evidence="1">Belongs to the UDP-glycosyltransferase family.</text>
</comment>
<dbReference type="InterPro" id="IPR002213">
    <property type="entry name" value="UDP_glucos_trans"/>
</dbReference>
<evidence type="ECO:0000256" key="2">
    <source>
        <dbReference type="ARBA" id="ARBA00012544"/>
    </source>
</evidence>
<comment type="catalytic activity">
    <reaction evidence="6">
        <text>glucuronate acceptor + UDP-alpha-D-glucuronate = acceptor beta-D-glucuronoside + UDP + H(+)</text>
        <dbReference type="Rhea" id="RHEA:21032"/>
        <dbReference type="ChEBI" id="CHEBI:15378"/>
        <dbReference type="ChEBI" id="CHEBI:58052"/>
        <dbReference type="ChEBI" id="CHEBI:58223"/>
        <dbReference type="ChEBI" id="CHEBI:132367"/>
        <dbReference type="ChEBI" id="CHEBI:132368"/>
        <dbReference type="EC" id="2.4.1.17"/>
    </reaction>
</comment>
<dbReference type="InterPro" id="IPR050271">
    <property type="entry name" value="UDP-glycosyltransferase"/>
</dbReference>
<comment type="caution">
    <text evidence="8">The sequence shown here is derived from an EMBL/GenBank/DDBJ whole genome shotgun (WGS) entry which is preliminary data.</text>
</comment>
<gene>
    <name evidence="8" type="primary">Necator_chrIV.g16124</name>
    <name evidence="8" type="ORF">RB195_002828</name>
</gene>
<dbReference type="InterPro" id="IPR035595">
    <property type="entry name" value="UDP_glycos_trans_CS"/>
</dbReference>
<evidence type="ECO:0000313" key="8">
    <source>
        <dbReference type="EMBL" id="KAK6751090.1"/>
    </source>
</evidence>
<proteinExistence type="inferred from homology"/>
<keyword evidence="9" id="KW-1185">Reference proteome</keyword>
<dbReference type="PANTHER" id="PTHR48043">
    <property type="entry name" value="EG:EG0003.4 PROTEIN-RELATED"/>
    <property type="match status" value="1"/>
</dbReference>
<keyword evidence="7" id="KW-0812">Transmembrane</keyword>
<dbReference type="EMBL" id="JAVFWL010000004">
    <property type="protein sequence ID" value="KAK6751090.1"/>
    <property type="molecule type" value="Genomic_DNA"/>
</dbReference>
<evidence type="ECO:0000256" key="3">
    <source>
        <dbReference type="ARBA" id="ARBA00022676"/>
    </source>
</evidence>
<dbReference type="Pfam" id="PF00201">
    <property type="entry name" value="UDPGT"/>
    <property type="match status" value="1"/>
</dbReference>
<protein>
    <recommendedName>
        <fullName evidence="2">glucuronosyltransferase</fullName>
        <ecNumber evidence="2">2.4.1.17</ecNumber>
    </recommendedName>
</protein>
<organism evidence="8 9">
    <name type="scientific">Necator americanus</name>
    <name type="common">Human hookworm</name>
    <dbReference type="NCBI Taxonomy" id="51031"/>
    <lineage>
        <taxon>Eukaryota</taxon>
        <taxon>Metazoa</taxon>
        <taxon>Ecdysozoa</taxon>
        <taxon>Nematoda</taxon>
        <taxon>Chromadorea</taxon>
        <taxon>Rhabditida</taxon>
        <taxon>Rhabditina</taxon>
        <taxon>Rhabditomorpha</taxon>
        <taxon>Strongyloidea</taxon>
        <taxon>Ancylostomatidae</taxon>
        <taxon>Bunostominae</taxon>
        <taxon>Necator</taxon>
    </lineage>
</organism>
<keyword evidence="7" id="KW-0472">Membrane</keyword>
<evidence type="ECO:0000256" key="4">
    <source>
        <dbReference type="ARBA" id="ARBA00022679"/>
    </source>
</evidence>
<keyword evidence="5" id="KW-0732">Signal</keyword>
<evidence type="ECO:0000256" key="7">
    <source>
        <dbReference type="SAM" id="Phobius"/>
    </source>
</evidence>
<keyword evidence="4" id="KW-0808">Transferase</keyword>
<dbReference type="Gene3D" id="3.40.50.2000">
    <property type="entry name" value="Glycogen Phosphorylase B"/>
    <property type="match status" value="1"/>
</dbReference>
<evidence type="ECO:0000256" key="6">
    <source>
        <dbReference type="ARBA" id="ARBA00047475"/>
    </source>
</evidence>
<name>A0ABR1DL92_NECAM</name>
<dbReference type="PROSITE" id="PS00375">
    <property type="entry name" value="UDPGT"/>
    <property type="match status" value="1"/>
</dbReference>
<sequence>MRRLFNEYFRYKSEQNEQIPKLGQHDMLHCAVNVEAVLSSYQKAVNHNDVVHCVGLYISLCIISHNKRNGIDICEWCETCIFTIKYLFFVGFFIAKSSTSLLSYLERIYHEGNDGPRHIFLCTIKYLEKHNAEARSHYIINSTGLRQIIKLRKMCSCYKIVIFAPDISNSQVIWNKRVAEELSRAGHDVTVVLVQSMEDAEKDVQFSSGVNVYPLNASSGVTRKAMEEFQQKMVYGDLPFWSIEGRKHMNLFMGMLLDSCKLTIQNKQFMEWLSSQKFDLAFSHMYHTCPAGLIHAAKIPTWIWLNSGQLMDNVAHVIGVPTFPSYVPPLMMESSDEMDFIERTKSFIGHNIYNLVYPWMVPNKETQMFRDHWDPEFPDIMDLLRKCPLVMVNSNELYELPRPTLAKVVNIGGVGVQYKDAKPLQDEFKKIADTGKGMVIMSFGSVAQSELMPEYWKTALLNAFARFPDYEFIIRYASDDLKDRLPKNVHAYRWLPQADLLLHPSTKAFISHGGYNSLQESINSGVPLITVALFGDQFKNSKIAAKHGFAVNIKKTTLDESSIVAALKEILSNDRYSKNVKRLSSMVKRKPVNSTHLLVKWTEFLAEFQTLDNLAPAGNNLNFFQYFSLDVIGTLFLLTLVVTYLIFKLLASIIRCILSRSRKEKKE</sequence>
<dbReference type="PANTHER" id="PTHR48043:SF145">
    <property type="entry name" value="FI06409P-RELATED"/>
    <property type="match status" value="1"/>
</dbReference>
<reference evidence="8 9" key="1">
    <citation type="submission" date="2023-08" db="EMBL/GenBank/DDBJ databases">
        <title>A Necator americanus chromosomal reference genome.</title>
        <authorList>
            <person name="Ilik V."/>
            <person name="Petrzelkova K.J."/>
            <person name="Pardy F."/>
            <person name="Fuh T."/>
            <person name="Niatou-Singa F.S."/>
            <person name="Gouil Q."/>
            <person name="Baker L."/>
            <person name="Ritchie M.E."/>
            <person name="Jex A.R."/>
            <person name="Gazzola D."/>
            <person name="Li H."/>
            <person name="Toshio Fujiwara R."/>
            <person name="Zhan B."/>
            <person name="Aroian R.V."/>
            <person name="Pafco B."/>
            <person name="Schwarz E.M."/>
        </authorList>
    </citation>
    <scope>NUCLEOTIDE SEQUENCE [LARGE SCALE GENOMIC DNA]</scope>
    <source>
        <strain evidence="8 9">Aroian</strain>
        <tissue evidence="8">Whole animal</tissue>
    </source>
</reference>
<evidence type="ECO:0000313" key="9">
    <source>
        <dbReference type="Proteomes" id="UP001303046"/>
    </source>
</evidence>
<feature type="transmembrane region" description="Helical" evidence="7">
    <location>
        <begin position="635"/>
        <end position="658"/>
    </location>
</feature>
<dbReference type="SUPFAM" id="SSF53756">
    <property type="entry name" value="UDP-Glycosyltransferase/glycogen phosphorylase"/>
    <property type="match status" value="1"/>
</dbReference>
<dbReference type="CDD" id="cd03784">
    <property type="entry name" value="GT1_Gtf-like"/>
    <property type="match status" value="1"/>
</dbReference>